<evidence type="ECO:0000259" key="5">
    <source>
        <dbReference type="SMART" id="SM00853"/>
    </source>
</evidence>
<dbReference type="InterPro" id="IPR038973">
    <property type="entry name" value="MutL/Mlh/Pms-like"/>
</dbReference>
<feature type="compositionally biased region" description="Low complexity" evidence="4">
    <location>
        <begin position="649"/>
        <end position="675"/>
    </location>
</feature>
<feature type="domain" description="MutL C-terminal dimerisation" evidence="5">
    <location>
        <begin position="813"/>
        <end position="967"/>
    </location>
</feature>
<dbReference type="Pfam" id="PF08676">
    <property type="entry name" value="MutL_C"/>
    <property type="match status" value="1"/>
</dbReference>
<dbReference type="Gene3D" id="3.30.565.10">
    <property type="entry name" value="Histidine kinase-like ATPase, C-terminal domain"/>
    <property type="match status" value="1"/>
</dbReference>
<comment type="caution">
    <text evidence="7">The sequence shown here is derived from an EMBL/GenBank/DDBJ whole genome shotgun (WGS) entry which is preliminary data.</text>
</comment>
<feature type="compositionally biased region" description="Polar residues" evidence="4">
    <location>
        <begin position="354"/>
        <end position="364"/>
    </location>
</feature>
<feature type="region of interest" description="Disordered" evidence="4">
    <location>
        <begin position="776"/>
        <end position="797"/>
    </location>
</feature>
<evidence type="ECO:0000259" key="6">
    <source>
        <dbReference type="SMART" id="SM01340"/>
    </source>
</evidence>
<dbReference type="GO" id="GO:0032389">
    <property type="term" value="C:MutLalpha complex"/>
    <property type="evidence" value="ECO:0007669"/>
    <property type="project" value="TreeGrafter"/>
</dbReference>
<dbReference type="Pfam" id="PF01119">
    <property type="entry name" value="DNA_mis_repair"/>
    <property type="match status" value="1"/>
</dbReference>
<dbReference type="InterPro" id="IPR042120">
    <property type="entry name" value="MutL_C_dimsub"/>
</dbReference>
<evidence type="ECO:0000256" key="1">
    <source>
        <dbReference type="ARBA" id="ARBA00006082"/>
    </source>
</evidence>
<dbReference type="FunFam" id="3.30.565.10:FF:000014">
    <property type="entry name" value="Mismatch repair endonuclease pms1, putative"/>
    <property type="match status" value="1"/>
</dbReference>
<keyword evidence="8" id="KW-1185">Reference proteome</keyword>
<dbReference type="FunFam" id="3.30.230.10:FF:000120">
    <property type="entry name" value="Mismatch repair endonuclease PMS2"/>
    <property type="match status" value="1"/>
</dbReference>
<dbReference type="InterPro" id="IPR013507">
    <property type="entry name" value="DNA_mismatch_S5_2-like"/>
</dbReference>
<dbReference type="GO" id="GO:0030983">
    <property type="term" value="F:mismatched DNA binding"/>
    <property type="evidence" value="ECO:0007669"/>
    <property type="project" value="InterPro"/>
</dbReference>
<feature type="compositionally biased region" description="Polar residues" evidence="4">
    <location>
        <begin position="394"/>
        <end position="403"/>
    </location>
</feature>
<dbReference type="AlphaFoldDB" id="A0AAE0DNG7"/>
<dbReference type="SUPFAM" id="SSF55874">
    <property type="entry name" value="ATPase domain of HSP90 chaperone/DNA topoisomerase II/histidine kinase"/>
    <property type="match status" value="1"/>
</dbReference>
<feature type="region of interest" description="Disordered" evidence="4">
    <location>
        <begin position="439"/>
        <end position="458"/>
    </location>
</feature>
<evidence type="ECO:0000313" key="7">
    <source>
        <dbReference type="EMBL" id="KAK3176519.1"/>
    </source>
</evidence>
<dbReference type="InterPro" id="IPR014721">
    <property type="entry name" value="Ribsml_uS5_D2-typ_fold_subgr"/>
</dbReference>
<keyword evidence="2" id="KW-0227">DNA damage</keyword>
<dbReference type="Gene3D" id="3.30.230.10">
    <property type="match status" value="1"/>
</dbReference>
<dbReference type="FunFam" id="3.30.1370.100:FF:000001">
    <property type="entry name" value="Mismatch repair endonuclease pms1, putative"/>
    <property type="match status" value="1"/>
</dbReference>
<evidence type="ECO:0000313" key="8">
    <source>
        <dbReference type="Proteomes" id="UP001276659"/>
    </source>
</evidence>
<accession>A0AAE0DNG7</accession>
<dbReference type="PANTHER" id="PTHR10073">
    <property type="entry name" value="DNA MISMATCH REPAIR PROTEIN MLH, PMS, MUTL"/>
    <property type="match status" value="1"/>
</dbReference>
<evidence type="ECO:0000256" key="3">
    <source>
        <dbReference type="ARBA" id="ARBA00070941"/>
    </source>
</evidence>
<dbReference type="SMART" id="SM00853">
    <property type="entry name" value="MutL_C"/>
    <property type="match status" value="1"/>
</dbReference>
<feature type="compositionally biased region" description="Acidic residues" evidence="4">
    <location>
        <begin position="1037"/>
        <end position="1063"/>
    </location>
</feature>
<dbReference type="PROSITE" id="PS00058">
    <property type="entry name" value="DNA_MISMATCH_REPAIR_1"/>
    <property type="match status" value="1"/>
</dbReference>
<dbReference type="GO" id="GO:0005524">
    <property type="term" value="F:ATP binding"/>
    <property type="evidence" value="ECO:0007669"/>
    <property type="project" value="InterPro"/>
</dbReference>
<dbReference type="CDD" id="cd03484">
    <property type="entry name" value="MutL_Trans_hPMS_2_like"/>
    <property type="match status" value="1"/>
</dbReference>
<organism evidence="7 8">
    <name type="scientific">Lepraria neglecta</name>
    <dbReference type="NCBI Taxonomy" id="209136"/>
    <lineage>
        <taxon>Eukaryota</taxon>
        <taxon>Fungi</taxon>
        <taxon>Dikarya</taxon>
        <taxon>Ascomycota</taxon>
        <taxon>Pezizomycotina</taxon>
        <taxon>Lecanoromycetes</taxon>
        <taxon>OSLEUM clade</taxon>
        <taxon>Lecanoromycetidae</taxon>
        <taxon>Lecanorales</taxon>
        <taxon>Lecanorineae</taxon>
        <taxon>Stereocaulaceae</taxon>
        <taxon>Lepraria</taxon>
    </lineage>
</organism>
<dbReference type="InterPro" id="IPR020568">
    <property type="entry name" value="Ribosomal_Su5_D2-typ_SF"/>
</dbReference>
<evidence type="ECO:0000256" key="4">
    <source>
        <dbReference type="SAM" id="MobiDB-lite"/>
    </source>
</evidence>
<dbReference type="SUPFAM" id="SSF54211">
    <property type="entry name" value="Ribosomal protein S5 domain 2-like"/>
    <property type="match status" value="1"/>
</dbReference>
<dbReference type="SUPFAM" id="SSF118116">
    <property type="entry name" value="DNA mismatch repair protein MutL"/>
    <property type="match status" value="1"/>
</dbReference>
<dbReference type="InterPro" id="IPR014762">
    <property type="entry name" value="DNA_mismatch_repair_CS"/>
</dbReference>
<sequence length="1063" mass="116830">MATIKALEGRTVHQIQSGQVIVDLCSVVKELVENSLDAQATSIEVRFKNNGLDTIEVQDNGVGISSENYETIALKHYTSKLSNYDDLSSLQTFGFRGEALSSLGALSKFHVITARADEAPKGTRLDFEASGKLKGTQVIASQKGTTVAVEDLFMNLPVRRRELEKNIKREYGKVLGILQAYACISTQARISVSNMMAKGKKATVFATKSRQSTRENIANVFGAKALPGLITMDLNFEMQPTKTYSQLSEPENKQVRVLGHVSRPTFGEGRHAPDRQMFFVNTRPCGLPQVAKVFNEVYKSYNISQSPFVFANILLDTNAYDVNVSPDKRTILLHEQSTLLDALRGSLTELFENQDQTVPQSQRPIQKLPSFKPLSVRRESSEASDTTGRKHPSFPQNSASNEADASEGEDIPSARDEPTRGNSVASLIENFVGRDSRERVNKAAHAVGPEEKPKTLSKDMQKLIKKLGKENGSLHQPDEYKDARDLAESDAMLNGVAKPVEDFNQRIAEQQPGHARESDSSFTEESQEDEPIKKEPPPNPPGGVVQNAFDRMRPRRNPPEVATITIGSKITTSVLGASSLSKRGRTDSTPPTPIRSKAPADDPARQKFSSSMRSFAAPGSQLLETVGKPQSKSRASINYFEDASDDEVSANASDANSAGSGEELGEQEQAASTQATDDDAEIEQEGSPALDAESDEEYLDEESKKSREEARVAELIRHAEEQSAIPSQDKKRRAHQVLKGTGQKDSTTSLVQVIDASVQRIEEQLSILETALQSSLKATQIPKQEPTASTDDASPEERLSLTVSKGDFAYMRITGQFNLGFILATRANSDLFIIDQHASDEKHNFERLQATTVVQNQRLVHPRPLHLTAIEEEVVLENNDALLKNGFLVDIDTSGDSTVGQRCKLLSLPMSREVTFDVTDLEELITLLADTTTSSSASKAHIPRPGKVRRMFAMRACRSSIMIGKTLTLKQMGALVRKMGDIDKPWNCPHGRPTMRHVCGLGGWRGWEEGDGVVGMEEKGFGVDWRGWVQGKREGEADVAGEDQEEDMEAQSDEAEGEDVEEE</sequence>
<feature type="region of interest" description="Disordered" evidence="4">
    <location>
        <begin position="1027"/>
        <end position="1063"/>
    </location>
</feature>
<feature type="compositionally biased region" description="Basic and acidic residues" evidence="4">
    <location>
        <begin position="448"/>
        <end position="458"/>
    </location>
</feature>
<feature type="compositionally biased region" description="Polar residues" evidence="4">
    <location>
        <begin position="565"/>
        <end position="581"/>
    </location>
</feature>
<feature type="compositionally biased region" description="Basic and acidic residues" evidence="4">
    <location>
        <begin position="701"/>
        <end position="721"/>
    </location>
</feature>
<dbReference type="PANTHER" id="PTHR10073:SF52">
    <property type="entry name" value="MISMATCH REPAIR ENDONUCLEASE PMS2"/>
    <property type="match status" value="1"/>
</dbReference>
<dbReference type="Proteomes" id="UP001276659">
    <property type="component" value="Unassembled WGS sequence"/>
</dbReference>
<dbReference type="InterPro" id="IPR002099">
    <property type="entry name" value="MutL/Mlh/PMS"/>
</dbReference>
<evidence type="ECO:0000256" key="2">
    <source>
        <dbReference type="ARBA" id="ARBA00022763"/>
    </source>
</evidence>
<dbReference type="GO" id="GO:0016887">
    <property type="term" value="F:ATP hydrolysis activity"/>
    <property type="evidence" value="ECO:0007669"/>
    <property type="project" value="InterPro"/>
</dbReference>
<protein>
    <recommendedName>
        <fullName evidence="3">DNA mismatch repair protein PMS1</fullName>
    </recommendedName>
</protein>
<proteinExistence type="inferred from homology"/>
<feature type="compositionally biased region" description="Polar residues" evidence="4">
    <location>
        <begin position="776"/>
        <end position="792"/>
    </location>
</feature>
<dbReference type="GO" id="GO:0000710">
    <property type="term" value="P:meiotic mismatch repair"/>
    <property type="evidence" value="ECO:0007669"/>
    <property type="project" value="UniProtKB-ARBA"/>
</dbReference>
<dbReference type="InterPro" id="IPR037198">
    <property type="entry name" value="MutL_C_sf"/>
</dbReference>
<dbReference type="GO" id="GO:0140664">
    <property type="term" value="F:ATP-dependent DNA damage sensor activity"/>
    <property type="evidence" value="ECO:0007669"/>
    <property type="project" value="InterPro"/>
</dbReference>
<feature type="region of interest" description="Disordered" evidence="4">
    <location>
        <begin position="354"/>
        <end position="424"/>
    </location>
</feature>
<comment type="similarity">
    <text evidence="1">Belongs to the DNA mismatch repair MutL/HexB family.</text>
</comment>
<dbReference type="InterPro" id="IPR042121">
    <property type="entry name" value="MutL_C_regsub"/>
</dbReference>
<feature type="region of interest" description="Disordered" evidence="4">
    <location>
        <begin position="493"/>
        <end position="742"/>
    </location>
</feature>
<gene>
    <name evidence="7" type="ORF">OEA41_007842</name>
</gene>
<dbReference type="CDD" id="cd16926">
    <property type="entry name" value="HATPase_MutL-MLH-PMS-like"/>
    <property type="match status" value="1"/>
</dbReference>
<dbReference type="InterPro" id="IPR036890">
    <property type="entry name" value="HATPase_C_sf"/>
</dbReference>
<dbReference type="Gene3D" id="3.30.1370.100">
    <property type="entry name" value="MutL, C-terminal domain, regulatory subdomain"/>
    <property type="match status" value="1"/>
</dbReference>
<dbReference type="SMART" id="SM01340">
    <property type="entry name" value="DNA_mis_repair"/>
    <property type="match status" value="1"/>
</dbReference>
<name>A0AAE0DNG7_9LECA</name>
<feature type="domain" description="DNA mismatch repair protein S5" evidence="6">
    <location>
        <begin position="217"/>
        <end position="352"/>
    </location>
</feature>
<reference evidence="7" key="1">
    <citation type="submission" date="2022-11" db="EMBL/GenBank/DDBJ databases">
        <title>Chromosomal genome sequence assembly and mating type (MAT) locus characterization of the leprose asexual lichenized fungus Lepraria neglecta (Nyl.) Erichsen.</title>
        <authorList>
            <person name="Allen J.L."/>
            <person name="Pfeffer B."/>
        </authorList>
    </citation>
    <scope>NUCLEOTIDE SEQUENCE</scope>
    <source>
        <strain evidence="7">Allen 5258</strain>
    </source>
</reference>
<dbReference type="NCBIfam" id="TIGR00585">
    <property type="entry name" value="mutl"/>
    <property type="match status" value="1"/>
</dbReference>
<dbReference type="Pfam" id="PF13589">
    <property type="entry name" value="HATPase_c_3"/>
    <property type="match status" value="1"/>
</dbReference>
<dbReference type="InterPro" id="IPR014790">
    <property type="entry name" value="MutL_C"/>
</dbReference>
<dbReference type="Gene3D" id="3.30.1540.20">
    <property type="entry name" value="MutL, C-terminal domain, dimerisation subdomain"/>
    <property type="match status" value="1"/>
</dbReference>
<dbReference type="EMBL" id="JASNWA010000004">
    <property type="protein sequence ID" value="KAK3176519.1"/>
    <property type="molecule type" value="Genomic_DNA"/>
</dbReference>